<sequence length="388" mass="45198">MRRLDFKSSWGRQRSRAGSTPVIFRQNASPELSRRQQHSFGGDMSDKDLTQPPAGEFIMFASGDGRVRVECRFESDTIWLSQAAMAELYDKDVRTINEHLINIFSEGELVQNSTIRKFRIVRQEGKRQVSREIDHYNLEAILAVGYRVRSPRGTQFRQWATQTLQEYLIKGFVMDDERLKNPPVGSSVVPDYFDEMLERIRDIRASERRVYLRVREIFALAADYQPSLKETTQFFQTIQNKLHFACTGHTAAELIHKRADASQPHMGLTSYKGEEVRKGDVTVAKNYLTQDEVSELNRVVNMWLDFAEDQARRRQQVFLRDWQDKLDQFLQFNDREVLQGAGKISKKMADEKAQAEYVQFAEQQRRLKEAEGEKDIAGLLQWNKESKK</sequence>
<evidence type="ECO:0000313" key="2">
    <source>
        <dbReference type="EMBL" id="ABJ03137.1"/>
    </source>
</evidence>
<dbReference type="PIRSF" id="PIRSF015268">
    <property type="entry name" value="Virulence_RhuM"/>
    <property type="match status" value="1"/>
</dbReference>
<dbReference type="EMBL" id="CP000468">
    <property type="protein sequence ID" value="ABJ03137.1"/>
    <property type="molecule type" value="Genomic_DNA"/>
</dbReference>
<organism evidence="2 3">
    <name type="scientific">Escherichia coli O1:K1 / APEC</name>
    <dbReference type="NCBI Taxonomy" id="405955"/>
    <lineage>
        <taxon>Bacteria</taxon>
        <taxon>Pseudomonadati</taxon>
        <taxon>Pseudomonadota</taxon>
        <taxon>Gammaproteobacteria</taxon>
        <taxon>Enterobacterales</taxon>
        <taxon>Enterobacteriaceae</taxon>
        <taxon>Escherichia</taxon>
    </lineage>
</organism>
<dbReference type="HOGENOM" id="CLU_048266_0_0_6"/>
<reference evidence="2 3" key="1">
    <citation type="journal article" date="2007" name="J. Bacteriol.">
        <title>The genome sequence of avian pathogenic Escherichia coli strain O1:K1:H7 shares strong similarities with human extraintestinal pathogenic E. coli genomes.</title>
        <authorList>
            <person name="Johnson T.J."/>
            <person name="Kariyawasam S."/>
            <person name="Wannemuehler Y."/>
            <person name="Mangiamele P."/>
            <person name="Johnson S.J."/>
            <person name="Doetkott C."/>
            <person name="Skyberg J.A."/>
            <person name="Lynne A.M."/>
            <person name="Johnson J.R."/>
            <person name="Nolan L.K."/>
        </authorList>
    </citation>
    <scope>NUCLEOTIDE SEQUENCE [LARGE SCALE GENOMIC DNA]</scope>
    <source>
        <strain evidence="2">APEC O1</strain>
    </source>
</reference>
<keyword evidence="3" id="KW-1185">Reference proteome</keyword>
<feature type="region of interest" description="Disordered" evidence="1">
    <location>
        <begin position="1"/>
        <end position="48"/>
    </location>
</feature>
<gene>
    <name evidence="2" type="ORF">APECO1_2795</name>
</gene>
<dbReference type="KEGG" id="ecv:APECO1_2795"/>
<accession>A0A0H2Z489</accession>
<evidence type="ECO:0008006" key="4">
    <source>
        <dbReference type="Google" id="ProtNLM"/>
    </source>
</evidence>
<name>A0A0H2Z489_ECOK1</name>
<dbReference type="AlphaFoldDB" id="A0A0H2Z489"/>
<dbReference type="Proteomes" id="UP000008216">
    <property type="component" value="Chromosome"/>
</dbReference>
<dbReference type="PANTHER" id="PTHR35810">
    <property type="entry name" value="CYTOPLASMIC PROTEIN-RELATED"/>
    <property type="match status" value="1"/>
</dbReference>
<protein>
    <recommendedName>
        <fullName evidence="4">Cytoplasmic protein</fullName>
    </recommendedName>
</protein>
<proteinExistence type="predicted"/>
<dbReference type="Pfam" id="PF13310">
    <property type="entry name" value="Virulence_RhuM"/>
    <property type="match status" value="1"/>
</dbReference>
<dbReference type="InterPro" id="IPR011204">
    <property type="entry name" value="Virulence_RhuM-like"/>
</dbReference>
<evidence type="ECO:0000256" key="1">
    <source>
        <dbReference type="SAM" id="MobiDB-lite"/>
    </source>
</evidence>
<evidence type="ECO:0000313" key="3">
    <source>
        <dbReference type="Proteomes" id="UP000008216"/>
    </source>
</evidence>
<dbReference type="PANTHER" id="PTHR35810:SF1">
    <property type="entry name" value="CYTOPLASMIC PROTEIN"/>
    <property type="match status" value="1"/>
</dbReference>